<proteinExistence type="predicted"/>
<evidence type="ECO:0000313" key="2">
    <source>
        <dbReference type="Proteomes" id="UP000325466"/>
    </source>
</evidence>
<comment type="caution">
    <text evidence="1">The sequence shown here is derived from an EMBL/GenBank/DDBJ whole genome shotgun (WGS) entry which is preliminary data.</text>
</comment>
<dbReference type="EMBL" id="BLAH01000096">
    <property type="protein sequence ID" value="GES38675.1"/>
    <property type="molecule type" value="Genomic_DNA"/>
</dbReference>
<protein>
    <submittedName>
        <fullName evidence="1">Uncharacterized protein</fullName>
    </submittedName>
</protein>
<dbReference type="Proteomes" id="UP000325466">
    <property type="component" value="Unassembled WGS sequence"/>
</dbReference>
<sequence>MEGLVIFTIVVLAIGWSVYKIDRWLKPRQQKWAREREIREAEFLIRQGERDADIMREAWKRRHGDGGARE</sequence>
<gene>
    <name evidence="1" type="ORF">RAJCM14343_3940</name>
</gene>
<accession>A0ABQ0YQJ1</accession>
<evidence type="ECO:0000313" key="1">
    <source>
        <dbReference type="EMBL" id="GES38675.1"/>
    </source>
</evidence>
<name>A0ABQ0YQJ1_9NOCA</name>
<organism evidence="1 2">
    <name type="scientific">Rhodococcus aetherivorans</name>
    <dbReference type="NCBI Taxonomy" id="191292"/>
    <lineage>
        <taxon>Bacteria</taxon>
        <taxon>Bacillati</taxon>
        <taxon>Actinomycetota</taxon>
        <taxon>Actinomycetes</taxon>
        <taxon>Mycobacteriales</taxon>
        <taxon>Nocardiaceae</taxon>
        <taxon>Rhodococcus</taxon>
    </lineage>
</organism>
<reference evidence="1 2" key="1">
    <citation type="journal article" date="2018" name="Biodegradation">
        <title>1,4-Dioxane degradation characteristics of Rhodococcus aetherivorans JCM 14343.</title>
        <authorList>
            <person name="Inoue D."/>
            <person name="Tsunoda T."/>
            <person name="Yamamoto N."/>
            <person name="Ike M."/>
            <person name="Sei K."/>
        </authorList>
    </citation>
    <scope>NUCLEOTIDE SEQUENCE [LARGE SCALE GENOMIC DNA]</scope>
    <source>
        <strain evidence="1 2">JCM 14343</strain>
    </source>
</reference>
<dbReference type="RefSeq" id="WP_043800780.1">
    <property type="nucleotide sequence ID" value="NZ_BAAAYP010000023.1"/>
</dbReference>
<keyword evidence="2" id="KW-1185">Reference proteome</keyword>